<dbReference type="Pfam" id="PF24877">
    <property type="entry name" value="ILV_EDD_C"/>
    <property type="match status" value="1"/>
</dbReference>
<organism evidence="2 3">
    <name type="scientific">Mycobacterium ulcerans str. Harvey</name>
    <dbReference type="NCBI Taxonomy" id="1299332"/>
    <lineage>
        <taxon>Bacteria</taxon>
        <taxon>Bacillati</taxon>
        <taxon>Actinomycetota</taxon>
        <taxon>Actinomycetes</taxon>
        <taxon>Mycobacteriales</taxon>
        <taxon>Mycobacteriaceae</taxon>
        <taxon>Mycobacterium</taxon>
        <taxon>Mycobacterium ulcerans group</taxon>
    </lineage>
</organism>
<proteinExistence type="predicted"/>
<sequence length="74" mass="7586">MVKTAGLDTDVFEGTARVFDGERAALDALEDGTITHGDVVVIRYEGPKGGPGCGRCSPSPARSRAPGSAKTCCC</sequence>
<comment type="caution">
    <text evidence="2">The sequence shown here is derived from an EMBL/GenBank/DDBJ whole genome shotgun (WGS) entry which is preliminary data.</text>
</comment>
<evidence type="ECO:0000313" key="2">
    <source>
        <dbReference type="EMBL" id="EUA91784.1"/>
    </source>
</evidence>
<dbReference type="EMBL" id="JAOL01000085">
    <property type="protein sequence ID" value="EUA91784.1"/>
    <property type="molecule type" value="Genomic_DNA"/>
</dbReference>
<gene>
    <name evidence="2" type="ORF">I551_1783</name>
</gene>
<evidence type="ECO:0000313" key="3">
    <source>
        <dbReference type="Proteomes" id="UP000020681"/>
    </source>
</evidence>
<name>A0ABP3APZ0_MYCUL</name>
<dbReference type="InterPro" id="IPR050165">
    <property type="entry name" value="DHAD_IlvD/Edd"/>
</dbReference>
<evidence type="ECO:0000259" key="1">
    <source>
        <dbReference type="Pfam" id="PF24877"/>
    </source>
</evidence>
<dbReference type="Proteomes" id="UP000020681">
    <property type="component" value="Unassembled WGS sequence"/>
</dbReference>
<dbReference type="PANTHER" id="PTHR21000:SF5">
    <property type="entry name" value="DIHYDROXY-ACID DEHYDRATASE, MITOCHONDRIAL"/>
    <property type="match status" value="1"/>
</dbReference>
<dbReference type="InterPro" id="IPR056740">
    <property type="entry name" value="ILV_EDD_C"/>
</dbReference>
<protein>
    <submittedName>
        <fullName evidence="2">Dehydratase family protein</fullName>
    </submittedName>
</protein>
<keyword evidence="3" id="KW-1185">Reference proteome</keyword>
<accession>A0ABP3APZ0</accession>
<feature type="domain" description="Dihydroxy-acid/6-phosphogluconate dehydratase C-terminal" evidence="1">
    <location>
        <begin position="2"/>
        <end position="56"/>
    </location>
</feature>
<dbReference type="PANTHER" id="PTHR21000">
    <property type="entry name" value="DIHYDROXY-ACID DEHYDRATASE DAD"/>
    <property type="match status" value="1"/>
</dbReference>
<reference evidence="2 3" key="1">
    <citation type="submission" date="2014-01" db="EMBL/GenBank/DDBJ databases">
        <authorList>
            <person name="Dobos K."/>
            <person name="Lenaerts A."/>
            <person name="Ordway D."/>
            <person name="DeGroote M.A."/>
            <person name="Parker T."/>
            <person name="Sizemore C."/>
            <person name="Tallon L.J."/>
            <person name="Sadzewicz L.K."/>
            <person name="Sengamalay N."/>
            <person name="Fraser C.M."/>
            <person name="Hine E."/>
            <person name="Shefchek K.A."/>
            <person name="Das S.P."/>
            <person name="Tettelin H."/>
        </authorList>
    </citation>
    <scope>NUCLEOTIDE SEQUENCE [LARGE SCALE GENOMIC DNA]</scope>
    <source>
        <strain evidence="2 3">Harvey</strain>
    </source>
</reference>
<dbReference type="SUPFAM" id="SSF52016">
    <property type="entry name" value="LeuD/IlvD-like"/>
    <property type="match status" value="1"/>
</dbReference>
<dbReference type="InterPro" id="IPR042096">
    <property type="entry name" value="Dihydro-acid_dehy_C"/>
</dbReference>
<dbReference type="Gene3D" id="3.50.30.80">
    <property type="entry name" value="IlvD/EDD C-terminal domain-like"/>
    <property type="match status" value="1"/>
</dbReference>